<evidence type="ECO:0000313" key="3">
    <source>
        <dbReference type="EMBL" id="MQM23607.1"/>
    </source>
</evidence>
<proteinExistence type="predicted"/>
<feature type="non-terminal residue" evidence="3">
    <location>
        <position position="238"/>
    </location>
</feature>
<keyword evidence="2" id="KW-1133">Transmembrane helix</keyword>
<accession>A0A843XY43</accession>
<comment type="caution">
    <text evidence="3">The sequence shown here is derived from an EMBL/GenBank/DDBJ whole genome shotgun (WGS) entry which is preliminary data.</text>
</comment>
<dbReference type="EMBL" id="NMUH01017054">
    <property type="protein sequence ID" value="MQM23607.1"/>
    <property type="molecule type" value="Genomic_DNA"/>
</dbReference>
<keyword evidence="2" id="KW-0472">Membrane</keyword>
<gene>
    <name evidence="3" type="ORF">Taro_056674</name>
</gene>
<feature type="transmembrane region" description="Helical" evidence="2">
    <location>
        <begin position="156"/>
        <end position="178"/>
    </location>
</feature>
<protein>
    <submittedName>
        <fullName evidence="3">Uncharacterized protein</fullName>
    </submittedName>
</protein>
<sequence>MGFRPLGNISPMGELPCFRNLRLCNACRVQLPIPAPPTPTQPMPEGSSRPLGPRNEEEVRPSEPNGVEESRPSGPIEEEVIQPPGSLVEESGPSLDKSGLGGLVVEESGPAGPVMEASGPSGPMESEAELQLLLLHLLHPLHLQPLPPSNNPFQTHLLTCTISYYLLFFSYFLLLPFLRHLQHHLLQLDPHHLHANFGTSSSYKMSLGKDEYAKFLEAQRQLHIQRMAPVMGPSYTIA</sequence>
<reference evidence="3" key="1">
    <citation type="submission" date="2017-07" db="EMBL/GenBank/DDBJ databases">
        <title>Taro Niue Genome Assembly and Annotation.</title>
        <authorList>
            <person name="Atibalentja N."/>
            <person name="Keating K."/>
            <person name="Fields C.J."/>
        </authorList>
    </citation>
    <scope>NUCLEOTIDE SEQUENCE</scope>
    <source>
        <strain evidence="3">Niue_2</strain>
        <tissue evidence="3">Leaf</tissue>
    </source>
</reference>
<evidence type="ECO:0000256" key="2">
    <source>
        <dbReference type="SAM" id="Phobius"/>
    </source>
</evidence>
<organism evidence="3 4">
    <name type="scientific">Colocasia esculenta</name>
    <name type="common">Wild taro</name>
    <name type="synonym">Arum esculentum</name>
    <dbReference type="NCBI Taxonomy" id="4460"/>
    <lineage>
        <taxon>Eukaryota</taxon>
        <taxon>Viridiplantae</taxon>
        <taxon>Streptophyta</taxon>
        <taxon>Embryophyta</taxon>
        <taxon>Tracheophyta</taxon>
        <taxon>Spermatophyta</taxon>
        <taxon>Magnoliopsida</taxon>
        <taxon>Liliopsida</taxon>
        <taxon>Araceae</taxon>
        <taxon>Aroideae</taxon>
        <taxon>Colocasieae</taxon>
        <taxon>Colocasia</taxon>
    </lineage>
</organism>
<evidence type="ECO:0000313" key="4">
    <source>
        <dbReference type="Proteomes" id="UP000652761"/>
    </source>
</evidence>
<keyword evidence="4" id="KW-1185">Reference proteome</keyword>
<dbReference type="Proteomes" id="UP000652761">
    <property type="component" value="Unassembled WGS sequence"/>
</dbReference>
<name>A0A843XY43_COLES</name>
<feature type="region of interest" description="Disordered" evidence="1">
    <location>
        <begin position="34"/>
        <end position="123"/>
    </location>
</feature>
<dbReference type="AlphaFoldDB" id="A0A843XY43"/>
<keyword evidence="2" id="KW-0812">Transmembrane</keyword>
<evidence type="ECO:0000256" key="1">
    <source>
        <dbReference type="SAM" id="MobiDB-lite"/>
    </source>
</evidence>